<evidence type="ECO:0000256" key="1">
    <source>
        <dbReference type="SAM" id="MobiDB-lite"/>
    </source>
</evidence>
<dbReference type="PATRIC" id="fig|37916.4.peg.4769"/>
<dbReference type="AlphaFoldDB" id="A0A0J6YE36"/>
<evidence type="ECO:0000313" key="2">
    <source>
        <dbReference type="EMBL" id="KMO71086.1"/>
    </source>
</evidence>
<sequence length="161" mass="17300">MSEHATTPAGETTPLRRDGNAHYYNQIDPPATHFIEQTVAVHLRLSGDGTRWIVDGPSVDGHPLDSTYRDLSATNSECACSQPKECTRLRDHADTLPLPTGAELLTMLAAALDAPAELITAEQASSWAGRTLTADELDRLSEAIPHSSIPDAIDTIAASWD</sequence>
<name>A0A0J6YE36_9MYCO</name>
<dbReference type="EMBL" id="JYNL01000062">
    <property type="protein sequence ID" value="KMO71086.1"/>
    <property type="molecule type" value="Genomic_DNA"/>
</dbReference>
<keyword evidence="3" id="KW-1185">Reference proteome</keyword>
<dbReference type="RefSeq" id="WP_013470233.1">
    <property type="nucleotide sequence ID" value="NZ_JYNL01000062.1"/>
</dbReference>
<evidence type="ECO:0000313" key="3">
    <source>
        <dbReference type="Proteomes" id="UP000036513"/>
    </source>
</evidence>
<accession>A0A0J6YE36</accession>
<reference evidence="2 3" key="1">
    <citation type="journal article" date="2015" name="Genome Biol. Evol.">
        <title>Characterization of Three Mycobacterium spp. with Potential Use in Bioremediation by Genome Sequencing and Comparative Genomics.</title>
        <authorList>
            <person name="Das S."/>
            <person name="Pettersson B.M."/>
            <person name="Behra P.R."/>
            <person name="Ramesh M."/>
            <person name="Dasgupta S."/>
            <person name="Bhattacharya A."/>
            <person name="Kirsebom L.A."/>
        </authorList>
    </citation>
    <scope>NUCLEOTIDE SEQUENCE [LARGE SCALE GENOMIC DNA]</scope>
    <source>
        <strain evidence="2 3">DSM 43826</strain>
    </source>
</reference>
<feature type="region of interest" description="Disordered" evidence="1">
    <location>
        <begin position="1"/>
        <end position="23"/>
    </location>
</feature>
<protein>
    <submittedName>
        <fullName evidence="2">Uncharacterized protein</fullName>
    </submittedName>
</protein>
<comment type="caution">
    <text evidence="2">The sequence shown here is derived from an EMBL/GenBank/DDBJ whole genome shotgun (WGS) entry which is preliminary data.</text>
</comment>
<dbReference type="Proteomes" id="UP000036513">
    <property type="component" value="Unassembled WGS sequence"/>
</dbReference>
<proteinExistence type="predicted"/>
<organism evidence="2 3">
    <name type="scientific">Mycolicibacterium chlorophenolicum</name>
    <dbReference type="NCBI Taxonomy" id="37916"/>
    <lineage>
        <taxon>Bacteria</taxon>
        <taxon>Bacillati</taxon>
        <taxon>Actinomycetota</taxon>
        <taxon>Actinomycetes</taxon>
        <taxon>Mycobacteriales</taxon>
        <taxon>Mycobacteriaceae</taxon>
        <taxon>Mycolicibacterium</taxon>
    </lineage>
</organism>
<gene>
    <name evidence="2" type="ORF">MCHLDSM_04765</name>
</gene>